<dbReference type="Pfam" id="PF02321">
    <property type="entry name" value="OEP"/>
    <property type="match status" value="2"/>
</dbReference>
<dbReference type="GO" id="GO:1990281">
    <property type="term" value="C:efflux pump complex"/>
    <property type="evidence" value="ECO:0007669"/>
    <property type="project" value="TreeGrafter"/>
</dbReference>
<accession>A0A089RAD9</accession>
<proteinExistence type="inferred from homology"/>
<evidence type="ECO:0008006" key="11">
    <source>
        <dbReference type="Google" id="ProtNLM"/>
    </source>
</evidence>
<evidence type="ECO:0000256" key="8">
    <source>
        <dbReference type="SAM" id="SignalP"/>
    </source>
</evidence>
<dbReference type="PANTHER" id="PTHR30026">
    <property type="entry name" value="OUTER MEMBRANE PROTEIN TOLC"/>
    <property type="match status" value="1"/>
</dbReference>
<keyword evidence="6" id="KW-0472">Membrane</keyword>
<dbReference type="SUPFAM" id="SSF56954">
    <property type="entry name" value="Outer membrane efflux proteins (OEP)"/>
    <property type="match status" value="1"/>
</dbReference>
<feature type="chain" id="PRO_5001849425" description="TolC family protein" evidence="8">
    <location>
        <begin position="30"/>
        <end position="434"/>
    </location>
</feature>
<evidence type="ECO:0000256" key="1">
    <source>
        <dbReference type="ARBA" id="ARBA00004442"/>
    </source>
</evidence>
<dbReference type="OrthoDB" id="5296315at2"/>
<evidence type="ECO:0000256" key="3">
    <source>
        <dbReference type="ARBA" id="ARBA00022448"/>
    </source>
</evidence>
<comment type="subcellular location">
    <subcellularLocation>
        <location evidence="1">Cell outer membrane</location>
    </subcellularLocation>
</comment>
<name>A0A089RAD9_9ENTR</name>
<dbReference type="RefSeq" id="WP_038472997.1">
    <property type="nucleotide sequence ID" value="NZ_CP009451.1"/>
</dbReference>
<evidence type="ECO:0000256" key="5">
    <source>
        <dbReference type="ARBA" id="ARBA00022692"/>
    </source>
</evidence>
<dbReference type="EMBL" id="CP009451">
    <property type="protein sequence ID" value="AIR03540.1"/>
    <property type="molecule type" value="Genomic_DNA"/>
</dbReference>
<reference evidence="9 10" key="1">
    <citation type="submission" date="2014-09" db="EMBL/GenBank/DDBJ databases">
        <title>Cedecea neteri SSMD04 Genome Sequencing.</title>
        <authorList>
            <person name="Tan J.-Y."/>
        </authorList>
    </citation>
    <scope>NUCLEOTIDE SEQUENCE [LARGE SCALE GENOMIC DNA]</scope>
    <source>
        <strain evidence="9 10">SSMD04</strain>
    </source>
</reference>
<evidence type="ECO:0000256" key="7">
    <source>
        <dbReference type="ARBA" id="ARBA00023237"/>
    </source>
</evidence>
<keyword evidence="5" id="KW-0812">Transmembrane</keyword>
<dbReference type="GO" id="GO:0015562">
    <property type="term" value="F:efflux transmembrane transporter activity"/>
    <property type="evidence" value="ECO:0007669"/>
    <property type="project" value="InterPro"/>
</dbReference>
<dbReference type="InterPro" id="IPR051906">
    <property type="entry name" value="TolC-like"/>
</dbReference>
<evidence type="ECO:0000256" key="6">
    <source>
        <dbReference type="ARBA" id="ARBA00023136"/>
    </source>
</evidence>
<comment type="similarity">
    <text evidence="2">Belongs to the outer membrane factor (OMF) (TC 1.B.17) family.</text>
</comment>
<keyword evidence="4" id="KW-1134">Transmembrane beta strand</keyword>
<dbReference type="AlphaFoldDB" id="A0A089RAD9"/>
<keyword evidence="3" id="KW-0813">Transport</keyword>
<dbReference type="KEGG" id="cnt:JT31_02590"/>
<evidence type="ECO:0000313" key="10">
    <source>
        <dbReference type="Proteomes" id="UP000029481"/>
    </source>
</evidence>
<evidence type="ECO:0000313" key="9">
    <source>
        <dbReference type="EMBL" id="AIR03540.1"/>
    </source>
</evidence>
<keyword evidence="8" id="KW-0732">Signal</keyword>
<organism evidence="9 10">
    <name type="scientific">Cedecea neteri</name>
    <dbReference type="NCBI Taxonomy" id="158822"/>
    <lineage>
        <taxon>Bacteria</taxon>
        <taxon>Pseudomonadati</taxon>
        <taxon>Pseudomonadota</taxon>
        <taxon>Gammaproteobacteria</taxon>
        <taxon>Enterobacterales</taxon>
        <taxon>Enterobacteriaceae</taxon>
        <taxon>Cedecea</taxon>
    </lineage>
</organism>
<evidence type="ECO:0000256" key="2">
    <source>
        <dbReference type="ARBA" id="ARBA00007613"/>
    </source>
</evidence>
<keyword evidence="7" id="KW-0998">Cell outer membrane</keyword>
<feature type="signal peptide" evidence="8">
    <location>
        <begin position="1"/>
        <end position="29"/>
    </location>
</feature>
<evidence type="ECO:0000256" key="4">
    <source>
        <dbReference type="ARBA" id="ARBA00022452"/>
    </source>
</evidence>
<protein>
    <recommendedName>
        <fullName evidence="11">TolC family protein</fullName>
    </recommendedName>
</protein>
<dbReference type="GO" id="GO:0015288">
    <property type="term" value="F:porin activity"/>
    <property type="evidence" value="ECO:0007669"/>
    <property type="project" value="TreeGrafter"/>
</dbReference>
<dbReference type="InterPro" id="IPR003423">
    <property type="entry name" value="OMP_efflux"/>
</dbReference>
<dbReference type="GO" id="GO:0009279">
    <property type="term" value="C:cell outer membrane"/>
    <property type="evidence" value="ECO:0007669"/>
    <property type="project" value="UniProtKB-SubCell"/>
</dbReference>
<keyword evidence="10" id="KW-1185">Reference proteome</keyword>
<gene>
    <name evidence="9" type="ORF">JT31_02590</name>
</gene>
<dbReference type="PANTHER" id="PTHR30026:SF22">
    <property type="entry name" value="OUTER MEMBRANE EFFLUX PROTEIN"/>
    <property type="match status" value="1"/>
</dbReference>
<dbReference type="Gene3D" id="1.20.1600.10">
    <property type="entry name" value="Outer membrane efflux proteins (OEP)"/>
    <property type="match status" value="1"/>
</dbReference>
<sequence length="434" mass="48912">MFSKPRVNFLRKYLTIVLLSASGSTLSIASPNTESLHVSETKNISVEDMIAIAFQYNPNVTSSQFNVDAAQSEVSAARNQFLPTPSISYGNANKGRDNFSASLTQPLWTGGKLTSGLEYAQARVRSAEDGVYEVKYKLALSIIDLWRTYQSKVAEEKVTLQTLTRYQRYQNIIENRIAGGRSSEADLTFIRSRVMQAESDLATINADKITALNNLSRVVGIGLDSKYLAFSFPLNDKSYPLEKYLERSVEHSPTLKRLHSDILVASRQADVKRANLFPNINLVASREQYKNNNSGTLTDNKIMVNIQYTPGAGFTSYYDYSNSTQRVDALKYNLESEKIYLQNDIYSTVVSLNSALSRINLIKNQTTENNKVLESYTRQFEFGQKTWIDLLNAARELSASEISYAQLQSSIAAYEWKLKIYTGEYKKEGFSTHE</sequence>
<dbReference type="Proteomes" id="UP000029481">
    <property type="component" value="Chromosome"/>
</dbReference>